<evidence type="ECO:0000259" key="3">
    <source>
        <dbReference type="PROSITE" id="PS50001"/>
    </source>
</evidence>
<accession>A0A4C1T7Z6</accession>
<reference evidence="4 5" key="1">
    <citation type="journal article" date="2019" name="Commun. Biol.">
        <title>The bagworm genome reveals a unique fibroin gene that provides high tensile strength.</title>
        <authorList>
            <person name="Kono N."/>
            <person name="Nakamura H."/>
            <person name="Ohtoshi R."/>
            <person name="Tomita M."/>
            <person name="Numata K."/>
            <person name="Arakawa K."/>
        </authorList>
    </citation>
    <scope>NUCLEOTIDE SEQUENCE [LARGE SCALE GENOMIC DNA]</scope>
</reference>
<dbReference type="EMBL" id="BGZK01004678">
    <property type="protein sequence ID" value="GBP10296.1"/>
    <property type="molecule type" value="Genomic_DNA"/>
</dbReference>
<evidence type="ECO:0000313" key="5">
    <source>
        <dbReference type="Proteomes" id="UP000299102"/>
    </source>
</evidence>
<dbReference type="PROSITE" id="PS50001">
    <property type="entry name" value="SH2"/>
    <property type="match status" value="1"/>
</dbReference>
<keyword evidence="5" id="KW-1185">Reference proteome</keyword>
<evidence type="ECO:0000313" key="4">
    <source>
        <dbReference type="EMBL" id="GBP10296.1"/>
    </source>
</evidence>
<dbReference type="Gene3D" id="3.30.505.10">
    <property type="entry name" value="SH2 domain"/>
    <property type="match status" value="1"/>
</dbReference>
<sequence length="146" mass="16402">MKPQPPGSGPALDENAEELRNVEWYWGKISREDVKNILSGKPDGSFLAPQAGANTNQNSTSSNTLTSSNTSAAGNSQLSARISEQEQLQQNASVMKNRLNDLDAEKNKLNRYIETKKEDYKALERQINSTKPELYNLNIRKEKYIE</sequence>
<dbReference type="Pfam" id="PF00017">
    <property type="entry name" value="SH2"/>
    <property type="match status" value="1"/>
</dbReference>
<dbReference type="STRING" id="151549.A0A4C1T7Z6"/>
<protein>
    <recommendedName>
        <fullName evidence="3">SH2 domain-containing protein</fullName>
    </recommendedName>
</protein>
<comment type="caution">
    <text evidence="4">The sequence shown here is derived from an EMBL/GenBank/DDBJ whole genome shotgun (WGS) entry which is preliminary data.</text>
</comment>
<dbReference type="InterPro" id="IPR032498">
    <property type="entry name" value="PI3K_P85_iSH2"/>
</dbReference>
<dbReference type="AlphaFoldDB" id="A0A4C1T7Z6"/>
<dbReference type="Gene3D" id="1.10.287.1490">
    <property type="match status" value="1"/>
</dbReference>
<keyword evidence="1" id="KW-0727">SH2 domain</keyword>
<organism evidence="4 5">
    <name type="scientific">Eumeta variegata</name>
    <name type="common">Bagworm moth</name>
    <name type="synonym">Eumeta japonica</name>
    <dbReference type="NCBI Taxonomy" id="151549"/>
    <lineage>
        <taxon>Eukaryota</taxon>
        <taxon>Metazoa</taxon>
        <taxon>Ecdysozoa</taxon>
        <taxon>Arthropoda</taxon>
        <taxon>Hexapoda</taxon>
        <taxon>Insecta</taxon>
        <taxon>Pterygota</taxon>
        <taxon>Neoptera</taxon>
        <taxon>Endopterygota</taxon>
        <taxon>Lepidoptera</taxon>
        <taxon>Glossata</taxon>
        <taxon>Ditrysia</taxon>
        <taxon>Tineoidea</taxon>
        <taxon>Psychidae</taxon>
        <taxon>Oiketicinae</taxon>
        <taxon>Eumeta</taxon>
    </lineage>
</organism>
<dbReference type="OrthoDB" id="3175255at2759"/>
<proteinExistence type="predicted"/>
<feature type="compositionally biased region" description="Low complexity" evidence="2">
    <location>
        <begin position="51"/>
        <end position="77"/>
    </location>
</feature>
<evidence type="ECO:0000256" key="2">
    <source>
        <dbReference type="SAM" id="MobiDB-lite"/>
    </source>
</evidence>
<dbReference type="Pfam" id="PF16454">
    <property type="entry name" value="PI3K_P85_iSH2"/>
    <property type="match status" value="1"/>
</dbReference>
<evidence type="ECO:0000256" key="1">
    <source>
        <dbReference type="PROSITE-ProRule" id="PRU00191"/>
    </source>
</evidence>
<dbReference type="Proteomes" id="UP000299102">
    <property type="component" value="Unassembled WGS sequence"/>
</dbReference>
<feature type="region of interest" description="Disordered" evidence="2">
    <location>
        <begin position="40"/>
        <end position="106"/>
    </location>
</feature>
<gene>
    <name evidence="4" type="ORF">EVAR_70894_1</name>
</gene>
<name>A0A4C1T7Z6_EUMVA</name>
<feature type="compositionally biased region" description="Polar residues" evidence="2">
    <location>
        <begin position="78"/>
        <end position="94"/>
    </location>
</feature>
<dbReference type="SUPFAM" id="SSF55550">
    <property type="entry name" value="SH2 domain"/>
    <property type="match status" value="1"/>
</dbReference>
<dbReference type="InterPro" id="IPR000980">
    <property type="entry name" value="SH2"/>
</dbReference>
<dbReference type="InterPro" id="IPR036860">
    <property type="entry name" value="SH2_dom_sf"/>
</dbReference>
<feature type="domain" description="SH2" evidence="3">
    <location>
        <begin position="24"/>
        <end position="128"/>
    </location>
</feature>